<dbReference type="PANTHER" id="PTHR37418">
    <property type="entry name" value="3-KETO-5-AMINOHEXANOATE CLEAVAGE ENZYME-RELATED"/>
    <property type="match status" value="1"/>
</dbReference>
<proteinExistence type="predicted"/>
<evidence type="ECO:0000313" key="2">
    <source>
        <dbReference type="Proteomes" id="UP000600026"/>
    </source>
</evidence>
<evidence type="ECO:0000313" key="1">
    <source>
        <dbReference type="EMBL" id="GHI84571.1"/>
    </source>
</evidence>
<gene>
    <name evidence="1" type="ORF">Sxan_19350</name>
</gene>
<dbReference type="Pfam" id="PF05853">
    <property type="entry name" value="BKACE"/>
    <property type="match status" value="2"/>
</dbReference>
<dbReference type="InterPro" id="IPR008567">
    <property type="entry name" value="BKACE"/>
</dbReference>
<keyword evidence="2" id="KW-1185">Reference proteome</keyword>
<dbReference type="AlphaFoldDB" id="A0A919GU66"/>
<comment type="caution">
    <text evidence="1">The sequence shown here is derived from an EMBL/GenBank/DDBJ whole genome shotgun (WGS) entry which is preliminary data.</text>
</comment>
<dbReference type="Gene3D" id="3.20.20.70">
    <property type="entry name" value="Aldolase class I"/>
    <property type="match status" value="2"/>
</dbReference>
<dbReference type="Proteomes" id="UP000600026">
    <property type="component" value="Unassembled WGS sequence"/>
</dbReference>
<reference evidence="1" key="1">
    <citation type="submission" date="2020-09" db="EMBL/GenBank/DDBJ databases">
        <title>Whole genome shotgun sequence of Streptomyces xanthophaeus NBRC 12829.</title>
        <authorList>
            <person name="Komaki H."/>
            <person name="Tamura T."/>
        </authorList>
    </citation>
    <scope>NUCLEOTIDE SEQUENCE</scope>
    <source>
        <strain evidence="1">NBRC 12829</strain>
    </source>
</reference>
<protein>
    <recommendedName>
        <fullName evidence="3">3-keto-5-aminohexanoate cleavage protein</fullName>
    </recommendedName>
</protein>
<dbReference type="InterPro" id="IPR013785">
    <property type="entry name" value="Aldolase_TIM"/>
</dbReference>
<dbReference type="GO" id="GO:0043720">
    <property type="term" value="F:3-keto-5-aminohexanoate cleavage activity"/>
    <property type="evidence" value="ECO:0007669"/>
    <property type="project" value="InterPro"/>
</dbReference>
<dbReference type="EMBL" id="BNEE01000004">
    <property type="protein sequence ID" value="GHI84571.1"/>
    <property type="molecule type" value="Genomic_DNA"/>
</dbReference>
<sequence>MAKVTQVTPVTRVTQVSLNGSRSGADGPAVPMSPGSLADAALGAVAAGAGEVLVHPRTPCGRESLSPRVVGPLLQALRGAGVGVPLTVSASVGTEPGPAARLERVRSWTVLPDRAAVRFDEPGAGELAEALLARGVAVDAVVALGGRAGAQPMARFLAWPVRTPGRVRLVAELASADPALVAGLRGLPPVAVLLYGREAAAWPVLRLAARCGTGTRTGVGDVLHLPDGRPAASNAELVAAAGATAANR</sequence>
<dbReference type="PANTHER" id="PTHR37418:SF1">
    <property type="entry name" value="3-KETO-5-AMINOHEXANOATE CLEAVAGE PROTEIN"/>
    <property type="match status" value="1"/>
</dbReference>
<organism evidence="1 2">
    <name type="scientific">Streptomyces xanthophaeus</name>
    <dbReference type="NCBI Taxonomy" id="67385"/>
    <lineage>
        <taxon>Bacteria</taxon>
        <taxon>Bacillati</taxon>
        <taxon>Actinomycetota</taxon>
        <taxon>Actinomycetes</taxon>
        <taxon>Kitasatosporales</taxon>
        <taxon>Streptomycetaceae</taxon>
        <taxon>Streptomyces</taxon>
    </lineage>
</organism>
<name>A0A919GU66_9ACTN</name>
<accession>A0A919GU66</accession>
<evidence type="ECO:0008006" key="3">
    <source>
        <dbReference type="Google" id="ProtNLM"/>
    </source>
</evidence>